<organism evidence="2 3">
    <name type="scientific">Marivivens niveibacter</name>
    <dbReference type="NCBI Taxonomy" id="1930667"/>
    <lineage>
        <taxon>Bacteria</taxon>
        <taxon>Pseudomonadati</taxon>
        <taxon>Pseudomonadota</taxon>
        <taxon>Alphaproteobacteria</taxon>
        <taxon>Rhodobacterales</taxon>
        <taxon>Paracoccaceae</taxon>
        <taxon>Marivivens group</taxon>
        <taxon>Marivivens</taxon>
    </lineage>
</organism>
<dbReference type="OrthoDB" id="7866850at2"/>
<evidence type="ECO:0000313" key="2">
    <source>
        <dbReference type="EMBL" id="OUD09970.1"/>
    </source>
</evidence>
<feature type="transmembrane region" description="Helical" evidence="1">
    <location>
        <begin position="173"/>
        <end position="193"/>
    </location>
</feature>
<gene>
    <name evidence="2" type="ORF">BVC71_00140</name>
</gene>
<dbReference type="EMBL" id="MSPP01000001">
    <property type="protein sequence ID" value="OUD09970.1"/>
    <property type="molecule type" value="Genomic_DNA"/>
</dbReference>
<feature type="transmembrane region" description="Helical" evidence="1">
    <location>
        <begin position="33"/>
        <end position="63"/>
    </location>
</feature>
<dbReference type="AlphaFoldDB" id="A0A251WZQ3"/>
<evidence type="ECO:0000256" key="1">
    <source>
        <dbReference type="SAM" id="Phobius"/>
    </source>
</evidence>
<feature type="transmembrane region" description="Helical" evidence="1">
    <location>
        <begin position="137"/>
        <end position="161"/>
    </location>
</feature>
<proteinExistence type="predicted"/>
<protein>
    <submittedName>
        <fullName evidence="2">Uncharacterized protein</fullName>
    </submittedName>
</protein>
<keyword evidence="1" id="KW-1133">Transmembrane helix</keyword>
<accession>A0A251WZQ3</accession>
<keyword evidence="3" id="KW-1185">Reference proteome</keyword>
<dbReference type="Proteomes" id="UP000194664">
    <property type="component" value="Unassembled WGS sequence"/>
</dbReference>
<sequence>MVFVALAIGYCVALIKAAPNGWSGLQIPKPEPRFWLFGIMGLILIVYLMGPVVGGAMIVLVYTQEIGQIAALRSFGHPAQIRTNPIFPLRTQRYLDDIPPTHMAFAALYGVATLLAVATLAHSISQVAFGYAPMVSSWASVIAVFAPAYGAVMILPVWPFAGGRVAYTLGQSFGHPLPYLAAALVLAVMIALAVGYQSLLLGVLAALTIRGIVLLQSLPKTPKIEKTPAIWIAGAYIFTAAAMFSYIYAVMIL</sequence>
<keyword evidence="1" id="KW-0472">Membrane</keyword>
<feature type="transmembrane region" description="Helical" evidence="1">
    <location>
        <begin position="103"/>
        <end position="125"/>
    </location>
</feature>
<keyword evidence="1" id="KW-0812">Transmembrane</keyword>
<feature type="transmembrane region" description="Helical" evidence="1">
    <location>
        <begin position="199"/>
        <end position="218"/>
    </location>
</feature>
<reference evidence="2 3" key="1">
    <citation type="submission" date="2016-12" db="EMBL/GenBank/DDBJ databases">
        <title>The draft genome sequence of HSLHS2.</title>
        <authorList>
            <person name="Hu D."/>
            <person name="Wang L."/>
            <person name="Shao Z."/>
        </authorList>
    </citation>
    <scope>NUCLEOTIDE SEQUENCE [LARGE SCALE GENOMIC DNA]</scope>
    <source>
        <strain evidence="2">MCCC 1A06712</strain>
    </source>
</reference>
<evidence type="ECO:0000313" key="3">
    <source>
        <dbReference type="Proteomes" id="UP000194664"/>
    </source>
</evidence>
<comment type="caution">
    <text evidence="2">The sequence shown here is derived from an EMBL/GenBank/DDBJ whole genome shotgun (WGS) entry which is preliminary data.</text>
</comment>
<dbReference type="RefSeq" id="WP_086449623.1">
    <property type="nucleotide sequence ID" value="NZ_MSPP01000001.1"/>
</dbReference>
<feature type="transmembrane region" description="Helical" evidence="1">
    <location>
        <begin position="230"/>
        <end position="251"/>
    </location>
</feature>
<name>A0A251WZQ3_9RHOB</name>